<reference evidence="20" key="3">
    <citation type="submission" date="2015-04" db="UniProtKB">
        <authorList>
            <consortium name="EnsemblPlants"/>
        </authorList>
    </citation>
    <scope>IDENTIFICATION</scope>
    <source>
        <strain evidence="20">cv. Jemalong A17</strain>
    </source>
</reference>
<evidence type="ECO:0000256" key="12">
    <source>
        <dbReference type="ARBA" id="ARBA00023310"/>
    </source>
</evidence>
<dbReference type="GO" id="GO:0005739">
    <property type="term" value="C:mitochondrion"/>
    <property type="evidence" value="ECO:0007669"/>
    <property type="project" value="GOC"/>
</dbReference>
<evidence type="ECO:0000256" key="13">
    <source>
        <dbReference type="ARBA" id="ARBA00026013"/>
    </source>
</evidence>
<comment type="similarity">
    <text evidence="3">Belongs to the ATPase alpha/beta chains family.</text>
</comment>
<dbReference type="SUPFAM" id="SSF52540">
    <property type="entry name" value="P-loop containing nucleoside triphosphate hydrolases"/>
    <property type="match status" value="1"/>
</dbReference>
<gene>
    <name evidence="19" type="ordered locus">MTR_2g066870</name>
</gene>
<proteinExistence type="inferred from homology"/>
<sequence>MSQSAPMPTPSLTHLGLAPIALHCGGGYVPVGRVTLGRVMNVIGETIDDYGELKAEKMLPIYRKAPSFYERNKTPVILQTGIKVIDMLAPYQRGGNIGLIGCAGVGKSILMMELMNIVADIYGGLSVFAGIKEQSQEGEDLYRRMVSDGIIKLGDKQASESQSKCAFVCGQINDPPGARSRVVYTGLTVAEGFRDEGRKVLLFVDNHFRFTQADSELSTLLGRIPSAVGYQPTLSIDIHSLQERIAATSKSFITSFHTIYPGDDVDVHLDAATVFSKEIFDRGIYPAIDPLKSTSSLLSPHCLHEDHFEVADGVIRNLQHYKNLQDIIAILGVDELSEDDQLIITRARKIELFLGQPLSVVAYPRSQETYVHLDDTLKGFQGLLDGEYDYIPDAYFHMTCGIKDVIAAYENHLLAGMQCN</sequence>
<evidence type="ECO:0000256" key="8">
    <source>
        <dbReference type="ARBA" id="ARBA00022967"/>
    </source>
</evidence>
<evidence type="ECO:0000256" key="10">
    <source>
        <dbReference type="ARBA" id="ARBA00023136"/>
    </source>
</evidence>
<dbReference type="SUPFAM" id="SSF47917">
    <property type="entry name" value="C-terminal domain of alpha and beta subunits of F1 ATP synthase"/>
    <property type="match status" value="1"/>
</dbReference>
<evidence type="ECO:0000259" key="17">
    <source>
        <dbReference type="Pfam" id="PF00006"/>
    </source>
</evidence>
<evidence type="ECO:0000256" key="6">
    <source>
        <dbReference type="ARBA" id="ARBA00022781"/>
    </source>
</evidence>
<organism evidence="19 21">
    <name type="scientific">Medicago truncatula</name>
    <name type="common">Barrel medic</name>
    <name type="synonym">Medicago tribuloides</name>
    <dbReference type="NCBI Taxonomy" id="3880"/>
    <lineage>
        <taxon>Eukaryota</taxon>
        <taxon>Viridiplantae</taxon>
        <taxon>Streptophyta</taxon>
        <taxon>Embryophyta</taxon>
        <taxon>Tracheophyta</taxon>
        <taxon>Spermatophyta</taxon>
        <taxon>Magnoliopsida</taxon>
        <taxon>eudicotyledons</taxon>
        <taxon>Gunneridae</taxon>
        <taxon>Pentapetalae</taxon>
        <taxon>rosids</taxon>
        <taxon>fabids</taxon>
        <taxon>Fabales</taxon>
        <taxon>Fabaceae</taxon>
        <taxon>Papilionoideae</taxon>
        <taxon>50 kb inversion clade</taxon>
        <taxon>NPAAA clade</taxon>
        <taxon>Hologalegina</taxon>
        <taxon>IRL clade</taxon>
        <taxon>Trifolieae</taxon>
        <taxon>Medicago</taxon>
    </lineage>
</organism>
<keyword evidence="8" id="KW-1278">Translocase</keyword>
<evidence type="ECO:0000256" key="11">
    <source>
        <dbReference type="ARBA" id="ARBA00023196"/>
    </source>
</evidence>
<evidence type="ECO:0000256" key="9">
    <source>
        <dbReference type="ARBA" id="ARBA00023065"/>
    </source>
</evidence>
<comment type="function">
    <text evidence="1">Mitochondrial membrane ATP synthase (F(1)F(0) ATP synthase or Complex V) produces ATP from ADP in the presence of a proton gradient across the membrane which is generated by electron transport complexes of the respiratory chain. F-type ATPases consist of two structural domains, F(1) - containing the extramembraneous catalytic core, and F(0) - containing the membrane proton channel, linked together by a central stalk and a peripheral stalk. During catalysis, ATP synthesis in the catalytic domain of F(1) is coupled via a rotary mechanism of the central stalk subunits to proton translocation. Subunits alpha and beta form the catalytic core in F(1). Rotation of the central stalk against the surrounding alpha(3)beta(3) subunits leads to hydrolysis of ATP in three separate catalytic sites on the beta subunits.</text>
</comment>
<dbReference type="Gene3D" id="1.10.1140.10">
    <property type="entry name" value="Bovine Mitochondrial F1-atpase, Atp Synthase Beta Chain, Chain D, domain 3"/>
    <property type="match status" value="1"/>
</dbReference>
<comment type="function">
    <text evidence="14">Produces ATP from ADP in the presence of a proton gradient across the membrane. The catalytic sites are hosted primarily by the beta subunits.</text>
</comment>
<dbReference type="GO" id="GO:0045259">
    <property type="term" value="C:proton-transporting ATP synthase complex"/>
    <property type="evidence" value="ECO:0000318"/>
    <property type="project" value="GO_Central"/>
</dbReference>
<dbReference type="InterPro" id="IPR055190">
    <property type="entry name" value="ATP-synt_VA_C"/>
</dbReference>
<keyword evidence="11 16" id="KW-0139">CF(1)</keyword>
<dbReference type="GO" id="GO:0046933">
    <property type="term" value="F:proton-transporting ATP synthase activity, rotational mechanism"/>
    <property type="evidence" value="ECO:0007669"/>
    <property type="project" value="InterPro"/>
</dbReference>
<evidence type="ECO:0000256" key="15">
    <source>
        <dbReference type="ARBA" id="ARBA00048383"/>
    </source>
</evidence>
<dbReference type="PROSITE" id="PS00152">
    <property type="entry name" value="ATPASE_ALPHA_BETA"/>
    <property type="match status" value="1"/>
</dbReference>
<evidence type="ECO:0000256" key="3">
    <source>
        <dbReference type="ARBA" id="ARBA00008936"/>
    </source>
</evidence>
<dbReference type="GO" id="GO:0005524">
    <property type="term" value="F:ATP binding"/>
    <property type="evidence" value="ECO:0007669"/>
    <property type="project" value="UniProtKB-KW"/>
</dbReference>
<dbReference type="EMBL" id="CM001218">
    <property type="protein sequence ID" value="KEH38264.1"/>
    <property type="molecule type" value="Genomic_DNA"/>
</dbReference>
<comment type="catalytic activity">
    <reaction evidence="15 16">
        <text>ATP + H2O + 4 H(+)(in) = ADP + phosphate + 5 H(+)(out)</text>
        <dbReference type="Rhea" id="RHEA:57720"/>
        <dbReference type="ChEBI" id="CHEBI:15377"/>
        <dbReference type="ChEBI" id="CHEBI:15378"/>
        <dbReference type="ChEBI" id="CHEBI:30616"/>
        <dbReference type="ChEBI" id="CHEBI:43474"/>
        <dbReference type="ChEBI" id="CHEBI:456216"/>
        <dbReference type="EC" id="7.1.2.2"/>
    </reaction>
</comment>
<dbReference type="PaxDb" id="3880-AES84897"/>
<dbReference type="GO" id="GO:0042776">
    <property type="term" value="P:proton motive force-driven mitochondrial ATP synthesis"/>
    <property type="evidence" value="ECO:0000318"/>
    <property type="project" value="GO_Central"/>
</dbReference>
<evidence type="ECO:0000313" key="21">
    <source>
        <dbReference type="Proteomes" id="UP000002051"/>
    </source>
</evidence>
<feature type="domain" description="ATP synthase A/B type C-terminal" evidence="18">
    <location>
        <begin position="304"/>
        <end position="358"/>
    </location>
</feature>
<comment type="subunit">
    <text evidence="16">F-type ATPases have 2 components, CF(1) - the catalytic core - and CF(0) - the membrane proton channel. CF(1) and CF(0) have multiple subunits.</text>
</comment>
<evidence type="ECO:0000256" key="5">
    <source>
        <dbReference type="ARBA" id="ARBA00022741"/>
    </source>
</evidence>
<comment type="subunit">
    <text evidence="13">F-type ATPases have 2 components, CF(1) - the catalytic core - and CF(0) - the membrane proton channel. CF(1) has five subunits: alpha(3), beta(3), gamma(1), delta(1), epsilon(1). CF(0) has four main subunits: a(1), b(1), b'(1) and c(9-12).</text>
</comment>
<dbReference type="FunFam" id="1.10.1140.10:FF:000005">
    <property type="entry name" value="ATP synthase subunit beta"/>
    <property type="match status" value="1"/>
</dbReference>
<keyword evidence="12 16" id="KW-0066">ATP synthesis</keyword>
<keyword evidence="6" id="KW-0375">Hydrogen ion transport</keyword>
<dbReference type="Pfam" id="PF00006">
    <property type="entry name" value="ATP-synt_ab"/>
    <property type="match status" value="1"/>
</dbReference>
<evidence type="ECO:0000256" key="14">
    <source>
        <dbReference type="ARBA" id="ARBA00037290"/>
    </source>
</evidence>
<evidence type="ECO:0000313" key="19">
    <source>
        <dbReference type="EMBL" id="KEH38264.1"/>
    </source>
</evidence>
<evidence type="ECO:0000256" key="2">
    <source>
        <dbReference type="ARBA" id="ARBA00004170"/>
    </source>
</evidence>
<evidence type="ECO:0000259" key="18">
    <source>
        <dbReference type="Pfam" id="PF22919"/>
    </source>
</evidence>
<dbReference type="InterPro" id="IPR024034">
    <property type="entry name" value="ATPase_F1/V1_b/a_C"/>
</dbReference>
<dbReference type="InterPro" id="IPR020003">
    <property type="entry name" value="ATPase_a/bsu_AS"/>
</dbReference>
<dbReference type="EnsemblPlants" id="KEH38264">
    <property type="protein sequence ID" value="KEH38264"/>
    <property type="gene ID" value="MTR_2g066870"/>
</dbReference>
<keyword evidence="21" id="KW-1185">Reference proteome</keyword>
<dbReference type="InterPro" id="IPR005722">
    <property type="entry name" value="ATP_synth_F1_bsu"/>
</dbReference>
<name>A0A072V895_MEDTR</name>
<comment type="subcellular location">
    <subcellularLocation>
        <location evidence="2">Membrane</location>
        <topology evidence="2">Peripheral membrane protein</topology>
    </subcellularLocation>
</comment>
<dbReference type="eggNOG" id="KOG1350">
    <property type="taxonomic scope" value="Eukaryota"/>
</dbReference>
<keyword evidence="5 16" id="KW-0547">Nucleotide-binding</keyword>
<accession>A0A072V895</accession>
<dbReference type="InterPro" id="IPR000194">
    <property type="entry name" value="ATPase_F1/V1/A1_a/bsu_nucl-bd"/>
</dbReference>
<dbReference type="STRING" id="3880.A0A072V895"/>
<protein>
    <recommendedName>
        <fullName evidence="16">ATP synthase subunit beta</fullName>
        <ecNumber evidence="16">7.1.2.2</ecNumber>
    </recommendedName>
</protein>
<dbReference type="NCBIfam" id="TIGR01039">
    <property type="entry name" value="atpD"/>
    <property type="match status" value="1"/>
</dbReference>
<evidence type="ECO:0000313" key="20">
    <source>
        <dbReference type="EnsemblPlants" id="KEH38264"/>
    </source>
</evidence>
<evidence type="ECO:0000256" key="1">
    <source>
        <dbReference type="ARBA" id="ARBA00003086"/>
    </source>
</evidence>
<feature type="domain" description="ATPase F1/V1/A1 complex alpha/beta subunit nucleotide-binding" evidence="17">
    <location>
        <begin position="81"/>
        <end position="295"/>
    </location>
</feature>
<dbReference type="InterPro" id="IPR027417">
    <property type="entry name" value="P-loop_NTPase"/>
</dbReference>
<evidence type="ECO:0000256" key="4">
    <source>
        <dbReference type="ARBA" id="ARBA00022448"/>
    </source>
</evidence>
<reference evidence="19 21" key="1">
    <citation type="journal article" date="2011" name="Nature">
        <title>The Medicago genome provides insight into the evolution of rhizobial symbioses.</title>
        <authorList>
            <person name="Young N.D."/>
            <person name="Debelle F."/>
            <person name="Oldroyd G.E."/>
            <person name="Geurts R."/>
            <person name="Cannon S.B."/>
            <person name="Udvardi M.K."/>
            <person name="Benedito V.A."/>
            <person name="Mayer K.F."/>
            <person name="Gouzy J."/>
            <person name="Schoof H."/>
            <person name="Van de Peer Y."/>
            <person name="Proost S."/>
            <person name="Cook D.R."/>
            <person name="Meyers B.C."/>
            <person name="Spannagl M."/>
            <person name="Cheung F."/>
            <person name="De Mita S."/>
            <person name="Krishnakumar V."/>
            <person name="Gundlach H."/>
            <person name="Zhou S."/>
            <person name="Mudge J."/>
            <person name="Bharti A.K."/>
            <person name="Murray J.D."/>
            <person name="Naoumkina M.A."/>
            <person name="Rosen B."/>
            <person name="Silverstein K.A."/>
            <person name="Tang H."/>
            <person name="Rombauts S."/>
            <person name="Zhao P.X."/>
            <person name="Zhou P."/>
            <person name="Barbe V."/>
            <person name="Bardou P."/>
            <person name="Bechner M."/>
            <person name="Bellec A."/>
            <person name="Berger A."/>
            <person name="Berges H."/>
            <person name="Bidwell S."/>
            <person name="Bisseling T."/>
            <person name="Choisne N."/>
            <person name="Couloux A."/>
            <person name="Denny R."/>
            <person name="Deshpande S."/>
            <person name="Dai X."/>
            <person name="Doyle J.J."/>
            <person name="Dudez A.M."/>
            <person name="Farmer A.D."/>
            <person name="Fouteau S."/>
            <person name="Franken C."/>
            <person name="Gibelin C."/>
            <person name="Gish J."/>
            <person name="Goldstein S."/>
            <person name="Gonzalez A.J."/>
            <person name="Green P.J."/>
            <person name="Hallab A."/>
            <person name="Hartog M."/>
            <person name="Hua A."/>
            <person name="Humphray S.J."/>
            <person name="Jeong D.H."/>
            <person name="Jing Y."/>
            <person name="Jocker A."/>
            <person name="Kenton S.M."/>
            <person name="Kim D.J."/>
            <person name="Klee K."/>
            <person name="Lai H."/>
            <person name="Lang C."/>
            <person name="Lin S."/>
            <person name="Macmil S.L."/>
            <person name="Magdelenat G."/>
            <person name="Matthews L."/>
            <person name="McCorrison J."/>
            <person name="Monaghan E.L."/>
            <person name="Mun J.H."/>
            <person name="Najar F.Z."/>
            <person name="Nicholson C."/>
            <person name="Noirot C."/>
            <person name="O'Bleness M."/>
            <person name="Paule C.R."/>
            <person name="Poulain J."/>
            <person name="Prion F."/>
            <person name="Qin B."/>
            <person name="Qu C."/>
            <person name="Retzel E.F."/>
            <person name="Riddle C."/>
            <person name="Sallet E."/>
            <person name="Samain S."/>
            <person name="Samson N."/>
            <person name="Sanders I."/>
            <person name="Saurat O."/>
            <person name="Scarpelli C."/>
            <person name="Schiex T."/>
            <person name="Segurens B."/>
            <person name="Severin A.J."/>
            <person name="Sherrier D.J."/>
            <person name="Shi R."/>
            <person name="Sims S."/>
            <person name="Singer S.R."/>
            <person name="Sinharoy S."/>
            <person name="Sterck L."/>
            <person name="Viollet A."/>
            <person name="Wang B.B."/>
            <person name="Wang K."/>
            <person name="Wang M."/>
            <person name="Wang X."/>
            <person name="Warfsmann J."/>
            <person name="Weissenbach J."/>
            <person name="White D.D."/>
            <person name="White J.D."/>
            <person name="Wiley G.B."/>
            <person name="Wincker P."/>
            <person name="Xing Y."/>
            <person name="Yang L."/>
            <person name="Yao Z."/>
            <person name="Ying F."/>
            <person name="Zhai J."/>
            <person name="Zhou L."/>
            <person name="Zuber A."/>
            <person name="Denarie J."/>
            <person name="Dixon R.A."/>
            <person name="May G.D."/>
            <person name="Schwartz D.C."/>
            <person name="Rogers J."/>
            <person name="Quetier F."/>
            <person name="Town C.D."/>
            <person name="Roe B.A."/>
        </authorList>
    </citation>
    <scope>NUCLEOTIDE SEQUENCE [LARGE SCALE GENOMIC DNA]</scope>
    <source>
        <strain evidence="19">A17</strain>
        <strain evidence="20 21">cv. Jemalong A17</strain>
    </source>
</reference>
<dbReference type="InterPro" id="IPR050053">
    <property type="entry name" value="ATPase_alpha/beta_chains"/>
</dbReference>
<evidence type="ECO:0000256" key="7">
    <source>
        <dbReference type="ARBA" id="ARBA00022840"/>
    </source>
</evidence>
<dbReference type="PANTHER" id="PTHR15184">
    <property type="entry name" value="ATP SYNTHASE"/>
    <property type="match status" value="1"/>
</dbReference>
<dbReference type="EC" id="7.1.2.2" evidence="16"/>
<keyword evidence="10" id="KW-0472">Membrane</keyword>
<keyword evidence="9" id="KW-0406">Ion transport</keyword>
<dbReference type="Proteomes" id="UP000002051">
    <property type="component" value="Chromosome 2"/>
</dbReference>
<dbReference type="AlphaFoldDB" id="A0A072V895"/>
<keyword evidence="4" id="KW-0813">Transport</keyword>
<dbReference type="Gene3D" id="3.40.50.300">
    <property type="entry name" value="P-loop containing nucleotide triphosphate hydrolases"/>
    <property type="match status" value="1"/>
</dbReference>
<dbReference type="PANTHER" id="PTHR15184:SF80">
    <property type="entry name" value="ATP SYNTHASE SUBUNIT BETA-1, MITOCHONDRIAL-RELATED"/>
    <property type="match status" value="1"/>
</dbReference>
<reference evidence="19 21" key="2">
    <citation type="journal article" date="2014" name="BMC Genomics">
        <title>An improved genome release (version Mt4.0) for the model legume Medicago truncatula.</title>
        <authorList>
            <person name="Tang H."/>
            <person name="Krishnakumar V."/>
            <person name="Bidwell S."/>
            <person name="Rosen B."/>
            <person name="Chan A."/>
            <person name="Zhou S."/>
            <person name="Gentzbittel L."/>
            <person name="Childs K.L."/>
            <person name="Yandell M."/>
            <person name="Gundlach H."/>
            <person name="Mayer K.F."/>
            <person name="Schwartz D.C."/>
            <person name="Town C.D."/>
        </authorList>
    </citation>
    <scope>GENOME REANNOTATION</scope>
    <source>
        <strain evidence="19">A17</strain>
        <strain evidence="20 21">cv. Jemalong A17</strain>
    </source>
</reference>
<keyword evidence="7 16" id="KW-0067">ATP-binding</keyword>
<dbReference type="HOGENOM" id="CLU_022398_0_2_1"/>
<evidence type="ECO:0000256" key="16">
    <source>
        <dbReference type="RuleBase" id="RU003553"/>
    </source>
</evidence>
<dbReference type="Pfam" id="PF22919">
    <property type="entry name" value="ATP-synt_VA_C"/>
    <property type="match status" value="1"/>
</dbReference>